<evidence type="ECO:0000313" key="7">
    <source>
        <dbReference type="Proteomes" id="UP000286931"/>
    </source>
</evidence>
<dbReference type="AlphaFoldDB" id="A0A401YTL5"/>
<keyword evidence="1" id="KW-0805">Transcription regulation</keyword>
<keyword evidence="7" id="KW-1185">Reference proteome</keyword>
<keyword evidence="3" id="KW-0804">Transcription</keyword>
<dbReference type="GO" id="GO:0000976">
    <property type="term" value="F:transcription cis-regulatory region binding"/>
    <property type="evidence" value="ECO:0007669"/>
    <property type="project" value="TreeGrafter"/>
</dbReference>
<dbReference type="InterPro" id="IPR009057">
    <property type="entry name" value="Homeodomain-like_sf"/>
</dbReference>
<evidence type="ECO:0000256" key="2">
    <source>
        <dbReference type="ARBA" id="ARBA00023125"/>
    </source>
</evidence>
<dbReference type="PROSITE" id="PS50977">
    <property type="entry name" value="HTH_TETR_2"/>
    <property type="match status" value="1"/>
</dbReference>
<accession>A0A401YTL5</accession>
<dbReference type="InterPro" id="IPR001647">
    <property type="entry name" value="HTH_TetR"/>
</dbReference>
<sequence length="204" mass="21637">MAGRQQEISEETRRRLVEAAFELAADGGAAAASIQAVATRSGISRGSVAWHFGSKDGLLVAVVEEAFRRGTEFLRARLAEAPPGAGALAAANFALMSRPEARIYATLLLEAVSRESVVGRAYAAQYVALRRMYADYLREVAPSSGDVLDPDAVAVAMLGSSLGINLQHRLDPDAVDRPAAVGAMETIYARALPPADREGPTDRK</sequence>
<evidence type="ECO:0000256" key="4">
    <source>
        <dbReference type="PROSITE-ProRule" id="PRU00335"/>
    </source>
</evidence>
<name>A0A401YTL5_9ACTN</name>
<dbReference type="EMBL" id="BIFH01000025">
    <property type="protein sequence ID" value="GCD97895.1"/>
    <property type="molecule type" value="Genomic_DNA"/>
</dbReference>
<dbReference type="OrthoDB" id="9806334at2"/>
<gene>
    <name evidence="6" type="primary">mmfR</name>
    <name evidence="6" type="ORF">EHYA_05593</name>
</gene>
<dbReference type="Pfam" id="PF00440">
    <property type="entry name" value="TetR_N"/>
    <property type="match status" value="1"/>
</dbReference>
<dbReference type="PRINTS" id="PR00455">
    <property type="entry name" value="HTHTETR"/>
</dbReference>
<dbReference type="Proteomes" id="UP000286931">
    <property type="component" value="Unassembled WGS sequence"/>
</dbReference>
<dbReference type="InterPro" id="IPR036271">
    <property type="entry name" value="Tet_transcr_reg_TetR-rel_C_sf"/>
</dbReference>
<comment type="caution">
    <text evidence="6">The sequence shown here is derived from an EMBL/GenBank/DDBJ whole genome shotgun (WGS) entry which is preliminary data.</text>
</comment>
<dbReference type="RefSeq" id="WP_160161582.1">
    <property type="nucleotide sequence ID" value="NZ_BIFH01000025.1"/>
</dbReference>
<dbReference type="GO" id="GO:0003700">
    <property type="term" value="F:DNA-binding transcription factor activity"/>
    <property type="evidence" value="ECO:0007669"/>
    <property type="project" value="TreeGrafter"/>
</dbReference>
<feature type="domain" description="HTH tetR-type" evidence="5">
    <location>
        <begin position="10"/>
        <end position="70"/>
    </location>
</feature>
<dbReference type="InterPro" id="IPR050109">
    <property type="entry name" value="HTH-type_TetR-like_transc_reg"/>
</dbReference>
<dbReference type="PANTHER" id="PTHR30055:SF234">
    <property type="entry name" value="HTH-TYPE TRANSCRIPTIONAL REGULATOR BETI"/>
    <property type="match status" value="1"/>
</dbReference>
<keyword evidence="2 4" id="KW-0238">DNA-binding</keyword>
<dbReference type="SUPFAM" id="SSF48498">
    <property type="entry name" value="Tetracyclin repressor-like, C-terminal domain"/>
    <property type="match status" value="1"/>
</dbReference>
<proteinExistence type="predicted"/>
<dbReference type="PANTHER" id="PTHR30055">
    <property type="entry name" value="HTH-TYPE TRANSCRIPTIONAL REGULATOR RUTR"/>
    <property type="match status" value="1"/>
</dbReference>
<organism evidence="6 7">
    <name type="scientific">Embleya hyalina</name>
    <dbReference type="NCBI Taxonomy" id="516124"/>
    <lineage>
        <taxon>Bacteria</taxon>
        <taxon>Bacillati</taxon>
        <taxon>Actinomycetota</taxon>
        <taxon>Actinomycetes</taxon>
        <taxon>Kitasatosporales</taxon>
        <taxon>Streptomycetaceae</taxon>
        <taxon>Embleya</taxon>
    </lineage>
</organism>
<reference evidence="6 7" key="1">
    <citation type="submission" date="2018-12" db="EMBL/GenBank/DDBJ databases">
        <title>Draft genome sequence of Embleya hyalina NBRC 13850T.</title>
        <authorList>
            <person name="Komaki H."/>
            <person name="Hosoyama A."/>
            <person name="Kimura A."/>
            <person name="Ichikawa N."/>
            <person name="Tamura T."/>
        </authorList>
    </citation>
    <scope>NUCLEOTIDE SEQUENCE [LARGE SCALE GENOMIC DNA]</scope>
    <source>
        <strain evidence="6 7">NBRC 13850</strain>
    </source>
</reference>
<protein>
    <submittedName>
        <fullName evidence="6">TetR family transcriptional regulator</fullName>
    </submittedName>
</protein>
<dbReference type="Gene3D" id="1.10.357.10">
    <property type="entry name" value="Tetracycline Repressor, domain 2"/>
    <property type="match status" value="1"/>
</dbReference>
<evidence type="ECO:0000256" key="3">
    <source>
        <dbReference type="ARBA" id="ARBA00023163"/>
    </source>
</evidence>
<evidence type="ECO:0000256" key="1">
    <source>
        <dbReference type="ARBA" id="ARBA00023015"/>
    </source>
</evidence>
<evidence type="ECO:0000259" key="5">
    <source>
        <dbReference type="PROSITE" id="PS50977"/>
    </source>
</evidence>
<evidence type="ECO:0000313" key="6">
    <source>
        <dbReference type="EMBL" id="GCD97895.1"/>
    </source>
</evidence>
<feature type="DNA-binding region" description="H-T-H motif" evidence="4">
    <location>
        <begin position="33"/>
        <end position="52"/>
    </location>
</feature>
<dbReference type="SUPFAM" id="SSF46689">
    <property type="entry name" value="Homeodomain-like"/>
    <property type="match status" value="1"/>
</dbReference>